<name>A0A0A8YKF3_ARUDO</name>
<dbReference type="EMBL" id="GBRH01271279">
    <property type="protein sequence ID" value="JAD26616.1"/>
    <property type="molecule type" value="Transcribed_RNA"/>
</dbReference>
<reference evidence="1" key="1">
    <citation type="submission" date="2014-09" db="EMBL/GenBank/DDBJ databases">
        <authorList>
            <person name="Magalhaes I.L.F."/>
            <person name="Oliveira U."/>
            <person name="Santos F.R."/>
            <person name="Vidigal T.H.D.A."/>
            <person name="Brescovit A.D."/>
            <person name="Santos A.J."/>
        </authorList>
    </citation>
    <scope>NUCLEOTIDE SEQUENCE</scope>
    <source>
        <tissue evidence="1">Shoot tissue taken approximately 20 cm above the soil surface</tissue>
    </source>
</reference>
<evidence type="ECO:0000313" key="1">
    <source>
        <dbReference type="EMBL" id="JAD26616.1"/>
    </source>
</evidence>
<protein>
    <submittedName>
        <fullName evidence="1">Uncharacterized protein</fullName>
    </submittedName>
</protein>
<reference evidence="1" key="2">
    <citation type="journal article" date="2015" name="Data Brief">
        <title>Shoot transcriptome of the giant reed, Arundo donax.</title>
        <authorList>
            <person name="Barrero R.A."/>
            <person name="Guerrero F.D."/>
            <person name="Moolhuijzen P."/>
            <person name="Goolsby J.A."/>
            <person name="Tidwell J."/>
            <person name="Bellgard S.E."/>
            <person name="Bellgard M.I."/>
        </authorList>
    </citation>
    <scope>NUCLEOTIDE SEQUENCE</scope>
    <source>
        <tissue evidence="1">Shoot tissue taken approximately 20 cm above the soil surface</tissue>
    </source>
</reference>
<organism evidence="1">
    <name type="scientific">Arundo donax</name>
    <name type="common">Giant reed</name>
    <name type="synonym">Donax arundinaceus</name>
    <dbReference type="NCBI Taxonomy" id="35708"/>
    <lineage>
        <taxon>Eukaryota</taxon>
        <taxon>Viridiplantae</taxon>
        <taxon>Streptophyta</taxon>
        <taxon>Embryophyta</taxon>
        <taxon>Tracheophyta</taxon>
        <taxon>Spermatophyta</taxon>
        <taxon>Magnoliopsida</taxon>
        <taxon>Liliopsida</taxon>
        <taxon>Poales</taxon>
        <taxon>Poaceae</taxon>
        <taxon>PACMAD clade</taxon>
        <taxon>Arundinoideae</taxon>
        <taxon>Arundineae</taxon>
        <taxon>Arundo</taxon>
    </lineage>
</organism>
<sequence length="29" mass="3313">MYLPSCLISRMHNFTFSGTPFSAPFLLPH</sequence>
<accession>A0A0A8YKF3</accession>
<dbReference type="AlphaFoldDB" id="A0A0A8YKF3"/>
<proteinExistence type="predicted"/>